<keyword evidence="3 9" id="KW-0813">Transport</keyword>
<evidence type="ECO:0000256" key="4">
    <source>
        <dbReference type="ARBA" id="ARBA00022475"/>
    </source>
</evidence>
<dbReference type="Pfam" id="PF00873">
    <property type="entry name" value="ACR_tran"/>
    <property type="match status" value="1"/>
</dbReference>
<dbReference type="Gene3D" id="1.20.1640.10">
    <property type="entry name" value="Multidrug efflux transporter AcrB transmembrane domain"/>
    <property type="match status" value="2"/>
</dbReference>
<evidence type="ECO:0000313" key="12">
    <source>
        <dbReference type="Proteomes" id="UP001237448"/>
    </source>
</evidence>
<evidence type="ECO:0000256" key="1">
    <source>
        <dbReference type="ARBA" id="ARBA00004429"/>
    </source>
</evidence>
<evidence type="ECO:0000256" key="8">
    <source>
        <dbReference type="ARBA" id="ARBA00023136"/>
    </source>
</evidence>
<feature type="transmembrane region" description="Helical" evidence="9">
    <location>
        <begin position="869"/>
        <end position="889"/>
    </location>
</feature>
<comment type="similarity">
    <text evidence="2 9">Belongs to the resistance-nodulation-cell division (RND) (TC 2.A.6) family.</text>
</comment>
<evidence type="ECO:0000256" key="6">
    <source>
        <dbReference type="ARBA" id="ARBA00022692"/>
    </source>
</evidence>
<dbReference type="Gene3D" id="3.30.70.1430">
    <property type="entry name" value="Multidrug efflux transporter AcrB pore domain"/>
    <property type="match status" value="2"/>
</dbReference>
<dbReference type="InterPro" id="IPR004764">
    <property type="entry name" value="MdtF-like"/>
</dbReference>
<dbReference type="PANTHER" id="PTHR32063:SF11">
    <property type="entry name" value="CATION OR DRUG EFFLUX SYSTEM PROTEIN"/>
    <property type="match status" value="1"/>
</dbReference>
<dbReference type="NCBIfam" id="NF000282">
    <property type="entry name" value="RND_permease_1"/>
    <property type="match status" value="1"/>
</dbReference>
<evidence type="ECO:0000256" key="10">
    <source>
        <dbReference type="SAM" id="MobiDB-lite"/>
    </source>
</evidence>
<evidence type="ECO:0000313" key="11">
    <source>
        <dbReference type="EMBL" id="MDQ0395624.1"/>
    </source>
</evidence>
<dbReference type="NCBIfam" id="TIGR00915">
    <property type="entry name" value="2A0602"/>
    <property type="match status" value="1"/>
</dbReference>
<feature type="transmembrane region" description="Helical" evidence="9">
    <location>
        <begin position="368"/>
        <end position="388"/>
    </location>
</feature>
<accession>A0ABU0FNF5</accession>
<feature type="transmembrane region" description="Helical" evidence="9">
    <location>
        <begin position="1003"/>
        <end position="1025"/>
    </location>
</feature>
<dbReference type="Gene3D" id="3.30.70.1440">
    <property type="entry name" value="Multidrug efflux transporter AcrB pore domain"/>
    <property type="match status" value="1"/>
</dbReference>
<feature type="transmembrane region" description="Helical" evidence="9">
    <location>
        <begin position="439"/>
        <end position="459"/>
    </location>
</feature>
<proteinExistence type="inferred from homology"/>
<sequence>MVNFFIQRPIFASAIAIIMVLAGAICYFLLPVSQFPDITPPQVVVSANYPGASAQVVADTVTTPLEQQINGVEGMTYMSSSSSNDGSSNITVTFDVGYPLSIAAVDVQNRVSQASSSLPAIVNQAGVTIKKQNPNFVLIVNLTSPDGSVDPIALSNYAYLQVIDPLKRLPGVGDVQIFGERRYSMRVWLDPDKLANLGITAVDVQNAIAEQNVQVAAGKIGQSPAPAGTPFEMQVNATGRLSDPKEFGDIVVRADSAQGSLVRLRDVARIELGALQYTSSAFFGKDPTVVLAVYQMPGSNALDLQARVLGKMQELSKHFPKGIAYAMHYDTTRFVSASMHDVVITLAEALALVVAVVFVFLQSWRTTIIPTIAIPVSLIATLVVMEMFGFSLNMLSLLGMVLAIGLVVDDAIVVVENVERQLEDGHPPLEAARLAMKEVTGPIIATTAVLMAVFVPVAFIPGVAGRLYNQFALTVAISVGISAFNSLTLSPALSAAFLRHRTPTNFPPFRWFNRGFERISHAYASAVRWLIRFRWPVLGLFAAGLVGTYLLSTRIPSTFLPVEDQGYFFVVIQLPDGASLERTDAVAKKARDILQNTPGVDIVGSISGLNFLTNAAQSNSAVEFAILKPWDERPPEQNASKIVNEVRGKLLQIPDAFALSFDPPSIPGLGTTGGFEFEVEDLTGRGAVALNDATQALIAEARKQPELNPQQLFSSFSTSTPQFDYDLDRTKAKLLGLSLPDVFNTLQIYLGSLYVNDFNLFGRTFRVTLQADQNARAKATDLSRLYVRNAAGAMVPLSTLGTLKPIVGPETVPHYNNYGSALINGGAAPGFSSGQAVAAMERAAATALPRDFGFEWTGITFQELKAGSIATVVFALAIVFVFLILAAQYESWTMPFMVLLAVPLALFGALAAICLRGMQIDVYSQIGFVMLIGLAAKNAILIVEFARRRREEGLGIVEAAMEAARLRLRPILMTAFAFILGVVPLMLATGAGAASRQSLGTTVFGGMVAATILTLAFVPVFYAVIEKWRERSPRHGSDGHASDPHATPADAEKPNRLPHVEAAE</sequence>
<reference evidence="11 12" key="1">
    <citation type="submission" date="2023-07" db="EMBL/GenBank/DDBJ databases">
        <title>Genomic Encyclopedia of Type Strains, Phase IV (KMG-IV): sequencing the most valuable type-strain genomes for metagenomic binning, comparative biology and taxonomic classification.</title>
        <authorList>
            <person name="Goeker M."/>
        </authorList>
    </citation>
    <scope>NUCLEOTIDE SEQUENCE [LARGE SCALE GENOMIC DNA]</scope>
    <source>
        <strain evidence="11 12">DSM 5896</strain>
    </source>
</reference>
<dbReference type="Proteomes" id="UP001237448">
    <property type="component" value="Unassembled WGS sequence"/>
</dbReference>
<comment type="caution">
    <text evidence="9">Lacks conserved residue(s) required for the propagation of feature annotation.</text>
</comment>
<dbReference type="SUPFAM" id="SSF82693">
    <property type="entry name" value="Multidrug efflux transporter AcrB pore domain, PN1, PN2, PC1 and PC2 subdomains"/>
    <property type="match status" value="3"/>
</dbReference>
<keyword evidence="8 9" id="KW-0472">Membrane</keyword>
<evidence type="ECO:0000256" key="2">
    <source>
        <dbReference type="ARBA" id="ARBA00010942"/>
    </source>
</evidence>
<comment type="caution">
    <text evidence="11">The sequence shown here is derived from an EMBL/GenBank/DDBJ whole genome shotgun (WGS) entry which is preliminary data.</text>
</comment>
<feature type="transmembrane region" description="Helical" evidence="9">
    <location>
        <begin position="533"/>
        <end position="551"/>
    </location>
</feature>
<name>A0ABU0FNF5_9HYPH</name>
<feature type="transmembrane region" description="Helical" evidence="9">
    <location>
        <begin position="896"/>
        <end position="918"/>
    </location>
</feature>
<dbReference type="Gene3D" id="3.30.2090.10">
    <property type="entry name" value="Multidrug efflux transporter AcrB TolC docking domain, DN and DC subdomains"/>
    <property type="match status" value="2"/>
</dbReference>
<keyword evidence="5 9" id="KW-0997">Cell inner membrane</keyword>
<feature type="transmembrane region" description="Helical" evidence="9">
    <location>
        <begin position="12"/>
        <end position="30"/>
    </location>
</feature>
<evidence type="ECO:0000256" key="7">
    <source>
        <dbReference type="ARBA" id="ARBA00022989"/>
    </source>
</evidence>
<keyword evidence="7 9" id="KW-1133">Transmembrane helix</keyword>
<dbReference type="Gene3D" id="3.30.70.1320">
    <property type="entry name" value="Multidrug efflux transporter AcrB pore domain like"/>
    <property type="match status" value="1"/>
</dbReference>
<feature type="compositionally biased region" description="Basic and acidic residues" evidence="10">
    <location>
        <begin position="1033"/>
        <end position="1043"/>
    </location>
</feature>
<dbReference type="SUPFAM" id="SSF82866">
    <property type="entry name" value="Multidrug efflux transporter AcrB transmembrane domain"/>
    <property type="match status" value="2"/>
</dbReference>
<feature type="region of interest" description="Disordered" evidence="10">
    <location>
        <begin position="1033"/>
        <end position="1064"/>
    </location>
</feature>
<evidence type="ECO:0000256" key="3">
    <source>
        <dbReference type="ARBA" id="ARBA00022448"/>
    </source>
</evidence>
<feature type="transmembrane region" description="Helical" evidence="9">
    <location>
        <begin position="924"/>
        <end position="943"/>
    </location>
</feature>
<evidence type="ECO:0000256" key="5">
    <source>
        <dbReference type="ARBA" id="ARBA00022519"/>
    </source>
</evidence>
<evidence type="ECO:0000256" key="9">
    <source>
        <dbReference type="RuleBase" id="RU364070"/>
    </source>
</evidence>
<dbReference type="InterPro" id="IPR001036">
    <property type="entry name" value="Acrflvin-R"/>
</dbReference>
<gene>
    <name evidence="11" type="ORF">J3R73_005416</name>
</gene>
<dbReference type="InterPro" id="IPR027463">
    <property type="entry name" value="AcrB_DN_DC_subdom"/>
</dbReference>
<dbReference type="EMBL" id="JAUSVK010000001">
    <property type="protein sequence ID" value="MDQ0395624.1"/>
    <property type="molecule type" value="Genomic_DNA"/>
</dbReference>
<feature type="transmembrane region" description="Helical" evidence="9">
    <location>
        <begin position="342"/>
        <end position="361"/>
    </location>
</feature>
<dbReference type="PRINTS" id="PR00702">
    <property type="entry name" value="ACRIFLAVINRP"/>
</dbReference>
<feature type="transmembrane region" description="Helical" evidence="9">
    <location>
        <begin position="471"/>
        <end position="498"/>
    </location>
</feature>
<keyword evidence="4" id="KW-1003">Cell membrane</keyword>
<dbReference type="SUPFAM" id="SSF82714">
    <property type="entry name" value="Multidrug efflux transporter AcrB TolC docking domain, DN and DC subdomains"/>
    <property type="match status" value="2"/>
</dbReference>
<dbReference type="PANTHER" id="PTHR32063">
    <property type="match status" value="1"/>
</dbReference>
<keyword evidence="12" id="KW-1185">Reference proteome</keyword>
<organism evidence="11 12">
    <name type="scientific">Labrys monachus</name>
    <dbReference type="NCBI Taxonomy" id="217067"/>
    <lineage>
        <taxon>Bacteria</taxon>
        <taxon>Pseudomonadati</taxon>
        <taxon>Pseudomonadota</taxon>
        <taxon>Alphaproteobacteria</taxon>
        <taxon>Hyphomicrobiales</taxon>
        <taxon>Xanthobacteraceae</taxon>
        <taxon>Labrys</taxon>
    </lineage>
</organism>
<dbReference type="RefSeq" id="WP_307434577.1">
    <property type="nucleotide sequence ID" value="NZ_JAUSVK010000001.1"/>
</dbReference>
<comment type="subcellular location">
    <subcellularLocation>
        <location evidence="1 9">Cell inner membrane</location>
        <topology evidence="1 9">Multi-pass membrane protein</topology>
    </subcellularLocation>
</comment>
<protein>
    <recommendedName>
        <fullName evidence="9">Efflux pump membrane transporter</fullName>
    </recommendedName>
</protein>
<feature type="compositionally biased region" description="Basic and acidic residues" evidence="10">
    <location>
        <begin position="1050"/>
        <end position="1064"/>
    </location>
</feature>
<keyword evidence="6 9" id="KW-0812">Transmembrane</keyword>
<feature type="transmembrane region" description="Helical" evidence="9">
    <location>
        <begin position="971"/>
        <end position="991"/>
    </location>
</feature>